<dbReference type="EMBL" id="JASCZI010060487">
    <property type="protein sequence ID" value="MED6132741.1"/>
    <property type="molecule type" value="Genomic_DNA"/>
</dbReference>
<protein>
    <submittedName>
        <fullName evidence="1">Uncharacterized protein</fullName>
    </submittedName>
</protein>
<sequence>MPCTHCIPTVIVHAVTASLDPSVKKPGNPITQSPLLRARELQPSPSQEIPSLSQLRTHRYQISLWN</sequence>
<keyword evidence="2" id="KW-1185">Reference proteome</keyword>
<dbReference type="Proteomes" id="UP001341840">
    <property type="component" value="Unassembled WGS sequence"/>
</dbReference>
<evidence type="ECO:0000313" key="1">
    <source>
        <dbReference type="EMBL" id="MED6132741.1"/>
    </source>
</evidence>
<gene>
    <name evidence="1" type="ORF">PIB30_021713</name>
</gene>
<accession>A0ABU6S8G1</accession>
<proteinExistence type="predicted"/>
<comment type="caution">
    <text evidence="1">The sequence shown here is derived from an EMBL/GenBank/DDBJ whole genome shotgun (WGS) entry which is preliminary data.</text>
</comment>
<evidence type="ECO:0000313" key="2">
    <source>
        <dbReference type="Proteomes" id="UP001341840"/>
    </source>
</evidence>
<reference evidence="1 2" key="1">
    <citation type="journal article" date="2023" name="Plants (Basel)">
        <title>Bridging the Gap: Combining Genomics and Transcriptomics Approaches to Understand Stylosanthes scabra, an Orphan Legume from the Brazilian Caatinga.</title>
        <authorList>
            <person name="Ferreira-Neto J.R.C."/>
            <person name="da Silva M.D."/>
            <person name="Binneck E."/>
            <person name="de Melo N.F."/>
            <person name="da Silva R.H."/>
            <person name="de Melo A.L.T.M."/>
            <person name="Pandolfi V."/>
            <person name="Bustamante F.O."/>
            <person name="Brasileiro-Vidal A.C."/>
            <person name="Benko-Iseppon A.M."/>
        </authorList>
    </citation>
    <scope>NUCLEOTIDE SEQUENCE [LARGE SCALE GENOMIC DNA]</scope>
    <source>
        <tissue evidence="1">Leaves</tissue>
    </source>
</reference>
<organism evidence="1 2">
    <name type="scientific">Stylosanthes scabra</name>
    <dbReference type="NCBI Taxonomy" id="79078"/>
    <lineage>
        <taxon>Eukaryota</taxon>
        <taxon>Viridiplantae</taxon>
        <taxon>Streptophyta</taxon>
        <taxon>Embryophyta</taxon>
        <taxon>Tracheophyta</taxon>
        <taxon>Spermatophyta</taxon>
        <taxon>Magnoliopsida</taxon>
        <taxon>eudicotyledons</taxon>
        <taxon>Gunneridae</taxon>
        <taxon>Pentapetalae</taxon>
        <taxon>rosids</taxon>
        <taxon>fabids</taxon>
        <taxon>Fabales</taxon>
        <taxon>Fabaceae</taxon>
        <taxon>Papilionoideae</taxon>
        <taxon>50 kb inversion clade</taxon>
        <taxon>dalbergioids sensu lato</taxon>
        <taxon>Dalbergieae</taxon>
        <taxon>Pterocarpus clade</taxon>
        <taxon>Stylosanthes</taxon>
    </lineage>
</organism>
<name>A0ABU6S8G1_9FABA</name>